<evidence type="ECO:0000256" key="4">
    <source>
        <dbReference type="ARBA" id="ARBA00022692"/>
    </source>
</evidence>
<dbReference type="GO" id="GO:0005789">
    <property type="term" value="C:endoplasmic reticulum membrane"/>
    <property type="evidence" value="ECO:0007669"/>
    <property type="project" value="TreeGrafter"/>
</dbReference>
<comment type="subcellular location">
    <subcellularLocation>
        <location evidence="1">Golgi apparatus membrane</location>
        <topology evidence="1">Multi-pass membrane protein</topology>
    </subcellularLocation>
</comment>
<evidence type="ECO:0000259" key="9">
    <source>
        <dbReference type="Pfam" id="PF10277"/>
    </source>
</evidence>
<dbReference type="Pfam" id="PF10277">
    <property type="entry name" value="Frag1"/>
    <property type="match status" value="1"/>
</dbReference>
<sequence length="211" mass="24273">MTNCSQVANILPSVSAALGNSLQENVWQWCVGLHVIPRCLMIWMYHKYLSQIIHQTLWLIVGLCGLLQSLENFGLLGLTFAGSDDNYEMHRNFFILFILCAEAYSIILVVLLQAYRKLPATPLEEKSLFVKRVLIICNVFSLLCAMYTFARHNSLCEPGVYSLFALFEYIVILTNMGFHMTAYWDFRHAIITTDHCQMRLKSHMYSCVDIV</sequence>
<gene>
    <name evidence="10" type="ORF">Fcan01_13239</name>
</gene>
<feature type="domain" description="CWH43-like N-terminal" evidence="9">
    <location>
        <begin position="6"/>
        <end position="188"/>
    </location>
</feature>
<dbReference type="GO" id="GO:0000139">
    <property type="term" value="C:Golgi membrane"/>
    <property type="evidence" value="ECO:0007669"/>
    <property type="project" value="UniProtKB-SubCell"/>
</dbReference>
<dbReference type="Proteomes" id="UP000198287">
    <property type="component" value="Unassembled WGS sequence"/>
</dbReference>
<keyword evidence="6" id="KW-0333">Golgi apparatus</keyword>
<feature type="transmembrane region" description="Helical" evidence="8">
    <location>
        <begin position="57"/>
        <end position="81"/>
    </location>
</feature>
<proteinExistence type="inferred from homology"/>
<reference evidence="10 11" key="1">
    <citation type="submission" date="2015-12" db="EMBL/GenBank/DDBJ databases">
        <title>The genome of Folsomia candida.</title>
        <authorList>
            <person name="Faddeeva A."/>
            <person name="Derks M.F."/>
            <person name="Anvar Y."/>
            <person name="Smit S."/>
            <person name="Van Straalen N."/>
            <person name="Roelofs D."/>
        </authorList>
    </citation>
    <scope>NUCLEOTIDE SEQUENCE [LARGE SCALE GENOMIC DNA]</scope>
    <source>
        <strain evidence="10 11">VU population</strain>
        <tissue evidence="10">Whole body</tissue>
    </source>
</reference>
<name>A0A226E331_FOLCA</name>
<comment type="caution">
    <text evidence="10">The sequence shown here is derived from an EMBL/GenBank/DDBJ whole genome shotgun (WGS) entry which is preliminary data.</text>
</comment>
<dbReference type="AlphaFoldDB" id="A0A226E331"/>
<evidence type="ECO:0000256" key="6">
    <source>
        <dbReference type="ARBA" id="ARBA00023034"/>
    </source>
</evidence>
<evidence type="ECO:0000256" key="8">
    <source>
        <dbReference type="SAM" id="Phobius"/>
    </source>
</evidence>
<dbReference type="GO" id="GO:0006506">
    <property type="term" value="P:GPI anchor biosynthetic process"/>
    <property type="evidence" value="ECO:0007669"/>
    <property type="project" value="UniProtKB-KW"/>
</dbReference>
<keyword evidence="3" id="KW-0337">GPI-anchor biosynthesis</keyword>
<keyword evidence="11" id="KW-1185">Reference proteome</keyword>
<protein>
    <submittedName>
        <fullName evidence="10">Post-GPI attachment to proteins factor 2</fullName>
    </submittedName>
</protein>
<evidence type="ECO:0000313" key="11">
    <source>
        <dbReference type="Proteomes" id="UP000198287"/>
    </source>
</evidence>
<dbReference type="PANTHER" id="PTHR12892:SF11">
    <property type="entry name" value="POST-GPI ATTACHMENT TO PROTEINS FACTOR 2"/>
    <property type="match status" value="1"/>
</dbReference>
<keyword evidence="4 8" id="KW-0812">Transmembrane</keyword>
<evidence type="ECO:0000256" key="3">
    <source>
        <dbReference type="ARBA" id="ARBA00022502"/>
    </source>
</evidence>
<keyword evidence="5 8" id="KW-1133">Transmembrane helix</keyword>
<feature type="transmembrane region" description="Helical" evidence="8">
    <location>
        <begin position="161"/>
        <end position="178"/>
    </location>
</feature>
<feature type="transmembrane region" description="Helical" evidence="8">
    <location>
        <begin position="133"/>
        <end position="149"/>
    </location>
</feature>
<evidence type="ECO:0000256" key="5">
    <source>
        <dbReference type="ARBA" id="ARBA00022989"/>
    </source>
</evidence>
<dbReference type="InterPro" id="IPR019402">
    <property type="entry name" value="CWH43_N"/>
</dbReference>
<comment type="similarity">
    <text evidence="2">Belongs to the PGAP2 family.</text>
</comment>
<evidence type="ECO:0000256" key="1">
    <source>
        <dbReference type="ARBA" id="ARBA00004653"/>
    </source>
</evidence>
<dbReference type="OMA" id="CVIWSIL"/>
<feature type="transmembrane region" description="Helical" evidence="8">
    <location>
        <begin position="93"/>
        <end position="112"/>
    </location>
</feature>
<evidence type="ECO:0000313" key="10">
    <source>
        <dbReference type="EMBL" id="OXA51839.1"/>
    </source>
</evidence>
<evidence type="ECO:0000256" key="2">
    <source>
        <dbReference type="ARBA" id="ARBA00007414"/>
    </source>
</evidence>
<keyword evidence="7 8" id="KW-0472">Membrane</keyword>
<dbReference type="PANTHER" id="PTHR12892">
    <property type="entry name" value="FGF RECEPTOR ACTIVATING PROTEIN 1"/>
    <property type="match status" value="1"/>
</dbReference>
<dbReference type="EMBL" id="LNIX01000007">
    <property type="protein sequence ID" value="OXA51839.1"/>
    <property type="molecule type" value="Genomic_DNA"/>
</dbReference>
<organism evidence="10 11">
    <name type="scientific">Folsomia candida</name>
    <name type="common">Springtail</name>
    <dbReference type="NCBI Taxonomy" id="158441"/>
    <lineage>
        <taxon>Eukaryota</taxon>
        <taxon>Metazoa</taxon>
        <taxon>Ecdysozoa</taxon>
        <taxon>Arthropoda</taxon>
        <taxon>Hexapoda</taxon>
        <taxon>Collembola</taxon>
        <taxon>Entomobryomorpha</taxon>
        <taxon>Isotomoidea</taxon>
        <taxon>Isotomidae</taxon>
        <taxon>Proisotominae</taxon>
        <taxon>Folsomia</taxon>
    </lineage>
</organism>
<dbReference type="OrthoDB" id="68581at2759"/>
<dbReference type="InterPro" id="IPR039545">
    <property type="entry name" value="PGAP2"/>
</dbReference>
<evidence type="ECO:0000256" key="7">
    <source>
        <dbReference type="ARBA" id="ARBA00023136"/>
    </source>
</evidence>
<accession>A0A226E331</accession>